<dbReference type="KEGG" id="ato:CIW82_13370"/>
<gene>
    <name evidence="1" type="ORF">CIW82_13370</name>
</gene>
<dbReference type="EMBL" id="CP022699">
    <property type="protein sequence ID" value="ATJ91535.1"/>
    <property type="molecule type" value="Genomic_DNA"/>
</dbReference>
<dbReference type="Proteomes" id="UP000220394">
    <property type="component" value="Chromosome"/>
</dbReference>
<reference evidence="1 2" key="1">
    <citation type="submission" date="2017-08" db="EMBL/GenBank/DDBJ databases">
        <title>Complete Genome Sequence of Acetobacter tropicalis Oregon-R-modENCODE STRAIN BDGP1, an acetic acid bacterium isolated from Drosophila melanogaster gut.</title>
        <authorList>
            <person name="Wan K.H."/>
            <person name="Yu C."/>
            <person name="Park S."/>
            <person name="Hammonds A.S."/>
            <person name="Booth B.W."/>
            <person name="Celniker S.E."/>
        </authorList>
    </citation>
    <scope>NUCLEOTIDE SEQUENCE [LARGE SCALE GENOMIC DNA]</scope>
    <source>
        <strain evidence="1 2">BDGP1</strain>
    </source>
</reference>
<sequence length="266" mass="28236">MAETKRITIPLVPNPKTWESPLMPLDLVPLPSAWDVPVAAGVPALLGQSVSTGIAASASTILATALDEYTISTAASHWGIFTASNQPVITSGHVRALGVQSMYRVSDGPQENGSFLSYNKVRIPGQYEIEMLCDGSSFEYGDASIFSDLLSAAGISGAPSSLSQTKALFMAALDQLVASLDLYWVNTPDARYKNANVIGYQMRREAQRGASMIFADIMLQEVRITAQENAAPTKEASGASMTTGGNVQTQALTADQENAINPLDAF</sequence>
<proteinExistence type="predicted"/>
<protein>
    <submittedName>
        <fullName evidence="1">Uncharacterized protein</fullName>
    </submittedName>
</protein>
<dbReference type="RefSeq" id="WP_097802458.1">
    <property type="nucleotide sequence ID" value="NZ_CP022699.1"/>
</dbReference>
<organism evidence="1 2">
    <name type="scientific">Acetobacter tropicalis</name>
    <dbReference type="NCBI Taxonomy" id="104102"/>
    <lineage>
        <taxon>Bacteria</taxon>
        <taxon>Pseudomonadati</taxon>
        <taxon>Pseudomonadota</taxon>
        <taxon>Alphaproteobacteria</taxon>
        <taxon>Acetobacterales</taxon>
        <taxon>Acetobacteraceae</taxon>
        <taxon>Acetobacter</taxon>
    </lineage>
</organism>
<accession>A0A291PJF8</accession>
<evidence type="ECO:0000313" key="2">
    <source>
        <dbReference type="Proteomes" id="UP000220394"/>
    </source>
</evidence>
<dbReference type="AlphaFoldDB" id="A0A291PJF8"/>
<evidence type="ECO:0000313" key="1">
    <source>
        <dbReference type="EMBL" id="ATJ91535.1"/>
    </source>
</evidence>
<name>A0A291PJF8_9PROT</name>